<dbReference type="PANTHER" id="PTHR42828">
    <property type="entry name" value="DHBP SYNTHASE RIBB-LIKE ALPHA/BETA DOMAIN-CONTAINING PROTEIN"/>
    <property type="match status" value="1"/>
</dbReference>
<name>V4U861_CITCL</name>
<dbReference type="InterPro" id="IPR052532">
    <property type="entry name" value="SUA5_domain"/>
</dbReference>
<feature type="domain" description="YrdC-like" evidence="2">
    <location>
        <begin position="91"/>
        <end position="294"/>
    </location>
</feature>
<reference evidence="3 4" key="1">
    <citation type="submission" date="2013-10" db="EMBL/GenBank/DDBJ databases">
        <authorList>
            <consortium name="International Citrus Genome Consortium"/>
            <person name="Jenkins J."/>
            <person name="Schmutz J."/>
            <person name="Prochnik S."/>
            <person name="Rokhsar D."/>
            <person name="Gmitter F."/>
            <person name="Ollitrault P."/>
            <person name="Machado M."/>
            <person name="Talon M."/>
            <person name="Wincker P."/>
            <person name="Jaillon O."/>
            <person name="Morgante M."/>
        </authorList>
    </citation>
    <scope>NUCLEOTIDE SEQUENCE</scope>
    <source>
        <strain evidence="4">cv. Clemenules</strain>
    </source>
</reference>
<dbReference type="Pfam" id="PF01300">
    <property type="entry name" value="Sua5_yciO_yrdC"/>
    <property type="match status" value="1"/>
</dbReference>
<dbReference type="AlphaFoldDB" id="V4U861"/>
<keyword evidence="4" id="KW-1185">Reference proteome</keyword>
<dbReference type="SMR" id="V4U861"/>
<dbReference type="NCBIfam" id="TIGR00057">
    <property type="entry name" value="L-threonylcarbamoyladenylate synthase"/>
    <property type="match status" value="1"/>
</dbReference>
<evidence type="ECO:0000256" key="1">
    <source>
        <dbReference type="ARBA" id="ARBA00015492"/>
    </source>
</evidence>
<accession>V4U861</accession>
<dbReference type="PROSITE" id="PS51163">
    <property type="entry name" value="YRDC"/>
    <property type="match status" value="1"/>
</dbReference>
<dbReference type="Gramene" id="ESR60300">
    <property type="protein sequence ID" value="ESR60300"/>
    <property type="gene ID" value="CICLE_v10015967mg"/>
</dbReference>
<dbReference type="EMBL" id="KI536312">
    <property type="protein sequence ID" value="ESR60300.1"/>
    <property type="molecule type" value="Genomic_DNA"/>
</dbReference>
<dbReference type="Proteomes" id="UP000030687">
    <property type="component" value="Unassembled WGS sequence"/>
</dbReference>
<sequence length="318" mass="34876">MAGAKLCGGDTAFLLRSHSHSHSHFLEAATRRAAPFPGRVSSVSPNPKPSRYRILAMTVKRSPKRLKYSAPQFTKEGGLMYVEADPSGADSWKLEPVVELLKEGAVGVIPTDTLYAIVCDLKSHSAIERLRRIKNVEPSKPLSILCRSLRDIDTYTTGFPRGDGQGHANIFRAVKHCLPGPYTFILTASKEVPKKCVRYGTTTAKYSLRKHVGVRIPNDAICQAILQKMDAPLISTSVKWLKDNEWMVDPVVIADTYGPEGLDFVVDGGVRVAEPSTVVDMTGTSPKIIRQGKGPKLYWMEEEDANSTAIEDLIPSAT</sequence>
<dbReference type="GO" id="GO:0003725">
    <property type="term" value="F:double-stranded RNA binding"/>
    <property type="evidence" value="ECO:0007669"/>
    <property type="project" value="InterPro"/>
</dbReference>
<dbReference type="OrthoDB" id="3648309at2759"/>
<dbReference type="SUPFAM" id="SSF55821">
    <property type="entry name" value="YrdC/RibB"/>
    <property type="match status" value="1"/>
</dbReference>
<dbReference type="InParanoid" id="V4U861"/>
<dbReference type="STRING" id="85681.V4U861"/>
<proteinExistence type="predicted"/>
<dbReference type="eggNOG" id="KOG3051">
    <property type="taxonomic scope" value="Eukaryota"/>
</dbReference>
<protein>
    <recommendedName>
        <fullName evidence="1">Threonylcarbamoyl-AMP synthase</fullName>
    </recommendedName>
</protein>
<dbReference type="GO" id="GO:0003729">
    <property type="term" value="F:mRNA binding"/>
    <property type="evidence" value="ECO:0007669"/>
    <property type="project" value="EnsemblPlants"/>
</dbReference>
<dbReference type="InterPro" id="IPR017945">
    <property type="entry name" value="DHBP_synth_RibB-like_a/b_dom"/>
</dbReference>
<evidence type="ECO:0000313" key="4">
    <source>
        <dbReference type="Proteomes" id="UP000030687"/>
    </source>
</evidence>
<dbReference type="OMA" id="PLTQGWE"/>
<dbReference type="FunCoup" id="V4U861">
    <property type="interactions" value="304"/>
</dbReference>
<gene>
    <name evidence="3" type="ORF">CICLE_v10015967mg</name>
</gene>
<dbReference type="Gene3D" id="3.90.870.10">
    <property type="entry name" value="DHBP synthase"/>
    <property type="match status" value="1"/>
</dbReference>
<dbReference type="PANTHER" id="PTHR42828:SF3">
    <property type="entry name" value="THREONYLCARBAMOYL-AMP SYNTHASE"/>
    <property type="match status" value="1"/>
</dbReference>
<dbReference type="InterPro" id="IPR006070">
    <property type="entry name" value="Sua5-like_dom"/>
</dbReference>
<organism evidence="3 4">
    <name type="scientific">Citrus clementina</name>
    <name type="common">Clementine</name>
    <name type="synonym">Citrus deliciosa x Citrus sinensis</name>
    <dbReference type="NCBI Taxonomy" id="85681"/>
    <lineage>
        <taxon>Eukaryota</taxon>
        <taxon>Viridiplantae</taxon>
        <taxon>Streptophyta</taxon>
        <taxon>Embryophyta</taxon>
        <taxon>Tracheophyta</taxon>
        <taxon>Spermatophyta</taxon>
        <taxon>Magnoliopsida</taxon>
        <taxon>eudicotyledons</taxon>
        <taxon>Gunneridae</taxon>
        <taxon>Pentapetalae</taxon>
        <taxon>rosids</taxon>
        <taxon>malvids</taxon>
        <taxon>Sapindales</taxon>
        <taxon>Rutaceae</taxon>
        <taxon>Aurantioideae</taxon>
        <taxon>Citrus</taxon>
    </lineage>
</organism>
<evidence type="ECO:0000313" key="3">
    <source>
        <dbReference type="EMBL" id="ESR60300.1"/>
    </source>
</evidence>
<evidence type="ECO:0000259" key="2">
    <source>
        <dbReference type="PROSITE" id="PS51163"/>
    </source>
</evidence>